<sequence>MSLTPAETAARIGAFIRREAAVAEDDPGPTREANLFGTGCLDSLTVVALTVHIEDVFGVPISDCDLFDPPFATINGMAELIARQPRPEQRHSQ</sequence>
<dbReference type="Pfam" id="PF00550">
    <property type="entry name" value="PP-binding"/>
    <property type="match status" value="1"/>
</dbReference>
<gene>
    <name evidence="2" type="ORF">Snoj_26050</name>
</gene>
<dbReference type="Proteomes" id="UP000613974">
    <property type="component" value="Unassembled WGS sequence"/>
</dbReference>
<feature type="domain" description="Carrier" evidence="1">
    <location>
        <begin position="6"/>
        <end position="85"/>
    </location>
</feature>
<evidence type="ECO:0000313" key="3">
    <source>
        <dbReference type="Proteomes" id="UP000613974"/>
    </source>
</evidence>
<name>A0ABQ3SL43_9ACTN</name>
<dbReference type="PROSITE" id="PS50075">
    <property type="entry name" value="CARRIER"/>
    <property type="match status" value="1"/>
</dbReference>
<dbReference type="InterPro" id="IPR036736">
    <property type="entry name" value="ACP-like_sf"/>
</dbReference>
<dbReference type="RefSeq" id="WP_189746403.1">
    <property type="nucleotide sequence ID" value="NZ_BMRL01000021.1"/>
</dbReference>
<proteinExistence type="predicted"/>
<comment type="caution">
    <text evidence="2">The sequence shown here is derived from an EMBL/GenBank/DDBJ whole genome shotgun (WGS) entry which is preliminary data.</text>
</comment>
<organism evidence="2 3">
    <name type="scientific">Streptomyces nojiriensis</name>
    <dbReference type="NCBI Taxonomy" id="66374"/>
    <lineage>
        <taxon>Bacteria</taxon>
        <taxon>Bacillati</taxon>
        <taxon>Actinomycetota</taxon>
        <taxon>Actinomycetes</taxon>
        <taxon>Kitasatosporales</taxon>
        <taxon>Streptomycetaceae</taxon>
        <taxon>Streptomyces</taxon>
    </lineage>
</organism>
<dbReference type="InterPro" id="IPR009081">
    <property type="entry name" value="PP-bd_ACP"/>
</dbReference>
<dbReference type="Gene3D" id="1.10.1200.10">
    <property type="entry name" value="ACP-like"/>
    <property type="match status" value="1"/>
</dbReference>
<dbReference type="EMBL" id="BNEC01000003">
    <property type="protein sequence ID" value="GHI68687.1"/>
    <property type="molecule type" value="Genomic_DNA"/>
</dbReference>
<keyword evidence="3" id="KW-1185">Reference proteome</keyword>
<evidence type="ECO:0000313" key="2">
    <source>
        <dbReference type="EMBL" id="GHI68687.1"/>
    </source>
</evidence>
<protein>
    <recommendedName>
        <fullName evidence="1">Carrier domain-containing protein</fullName>
    </recommendedName>
</protein>
<accession>A0ABQ3SL43</accession>
<evidence type="ECO:0000259" key="1">
    <source>
        <dbReference type="PROSITE" id="PS50075"/>
    </source>
</evidence>
<reference evidence="3" key="1">
    <citation type="submission" date="2023-07" db="EMBL/GenBank/DDBJ databases">
        <title>Whole genome shotgun sequence of Streptomyces nojiriensis NBRC 13794.</title>
        <authorList>
            <person name="Komaki H."/>
            <person name="Tamura T."/>
        </authorList>
    </citation>
    <scope>NUCLEOTIDE SEQUENCE [LARGE SCALE GENOMIC DNA]</scope>
    <source>
        <strain evidence="3">NBRC 13794</strain>
    </source>
</reference>
<dbReference type="GeneID" id="95594953"/>
<dbReference type="SUPFAM" id="SSF47336">
    <property type="entry name" value="ACP-like"/>
    <property type="match status" value="1"/>
</dbReference>